<keyword evidence="2" id="KW-1185">Reference proteome</keyword>
<dbReference type="RefSeq" id="WP_394161539.1">
    <property type="nucleotide sequence ID" value="NZ_JBHGCJ010000002.1"/>
</dbReference>
<proteinExistence type="predicted"/>
<protein>
    <submittedName>
        <fullName evidence="1">Uncharacterized protein</fullName>
    </submittedName>
</protein>
<organism evidence="1 2">
    <name type="scientific">Stenotrophomonas nematodicola</name>
    <dbReference type="NCBI Taxonomy" id="2656746"/>
    <lineage>
        <taxon>Bacteria</taxon>
        <taxon>Pseudomonadati</taxon>
        <taxon>Pseudomonadota</taxon>
        <taxon>Gammaproteobacteria</taxon>
        <taxon>Lysobacterales</taxon>
        <taxon>Lysobacteraceae</taxon>
        <taxon>Stenotrophomonas</taxon>
    </lineage>
</organism>
<gene>
    <name evidence="1" type="ORF">ACEU0G_002311</name>
</gene>
<reference evidence="1 2" key="1">
    <citation type="submission" date="2024-09" db="EMBL/GenBank/DDBJ databases">
        <authorList>
            <consortium name="All-Russian atlas of soil microorganisms"/>
            <consortium name="as a basis for the search for new antimicrobial producers and enzymes with unique properties"/>
            <person name="Sokolova E.A."/>
            <person name="Voronina E.N."/>
        </authorList>
    </citation>
    <scope>NUCLEOTIDE SEQUENCE [LARGE SCALE GENOMIC DNA]</scope>
    <source>
        <strain evidence="1 2">AF-22b-331.1</strain>
    </source>
</reference>
<name>A0ABW7CVX5_9GAMM</name>
<sequence>MRKGLANAGAKAVVAAQALLDIANGTLLQEEAGARLRTQLGLHWSALTCVQYLSGKEAVGALTALPDDWNEQGRTKSDLLQAVVMALGVVSEARGSRGGMASGSKLALRLREVRDAAVGEGA</sequence>
<dbReference type="Proteomes" id="UP001605261">
    <property type="component" value="Unassembled WGS sequence"/>
</dbReference>
<dbReference type="EMBL" id="JBHGCJ010000002">
    <property type="protein sequence ID" value="MFG6108372.1"/>
    <property type="molecule type" value="Genomic_DNA"/>
</dbReference>
<evidence type="ECO:0000313" key="2">
    <source>
        <dbReference type="Proteomes" id="UP001605261"/>
    </source>
</evidence>
<accession>A0ABW7CVX5</accession>
<evidence type="ECO:0000313" key="1">
    <source>
        <dbReference type="EMBL" id="MFG6108372.1"/>
    </source>
</evidence>
<comment type="caution">
    <text evidence="1">The sequence shown here is derived from an EMBL/GenBank/DDBJ whole genome shotgun (WGS) entry which is preliminary data.</text>
</comment>